<organism evidence="1 2">
    <name type="scientific">Plasmopara halstedii</name>
    <name type="common">Downy mildew of sunflower</name>
    <dbReference type="NCBI Taxonomy" id="4781"/>
    <lineage>
        <taxon>Eukaryota</taxon>
        <taxon>Sar</taxon>
        <taxon>Stramenopiles</taxon>
        <taxon>Oomycota</taxon>
        <taxon>Peronosporomycetes</taxon>
        <taxon>Peronosporales</taxon>
        <taxon>Peronosporaceae</taxon>
        <taxon>Plasmopara</taxon>
    </lineage>
</organism>
<proteinExistence type="predicted"/>
<dbReference type="GeneID" id="59053060"/>
<dbReference type="EMBL" id="CCYD01000041">
    <property type="protein sequence ID" value="CEG35253.1"/>
    <property type="molecule type" value="Genomic_DNA"/>
</dbReference>
<protein>
    <submittedName>
        <fullName evidence="1">Uncharacterized protein</fullName>
    </submittedName>
</protein>
<reference evidence="2" key="1">
    <citation type="submission" date="2014-09" db="EMBL/GenBank/DDBJ databases">
        <authorList>
            <person name="Sharma Rahul"/>
            <person name="Thines Marco"/>
        </authorList>
    </citation>
    <scope>NUCLEOTIDE SEQUENCE [LARGE SCALE GENOMIC DNA]</scope>
</reference>
<evidence type="ECO:0000313" key="2">
    <source>
        <dbReference type="Proteomes" id="UP000054928"/>
    </source>
</evidence>
<dbReference type="RefSeq" id="XP_036262966.1">
    <property type="nucleotide sequence ID" value="XM_036407305.1"/>
</dbReference>
<sequence>MAQNTRDAFIYLFISLSADATMKICRFVNCEEPDAIFIRNQRKTLSLLKIDDSNIQSINTLKVGDI</sequence>
<name>A0A0P1A5I5_PLAHL</name>
<keyword evidence="2" id="KW-1185">Reference proteome</keyword>
<dbReference type="AlphaFoldDB" id="A0A0P1A5I5"/>
<evidence type="ECO:0000313" key="1">
    <source>
        <dbReference type="EMBL" id="CEG35253.1"/>
    </source>
</evidence>
<dbReference type="Proteomes" id="UP000054928">
    <property type="component" value="Unassembled WGS sequence"/>
</dbReference>
<accession>A0A0P1A5I5</accession>